<evidence type="ECO:0000313" key="1">
    <source>
        <dbReference type="EMBL" id="XAE41451.1"/>
    </source>
</evidence>
<keyword evidence="2" id="KW-1185">Reference proteome</keyword>
<sequence length="132" mass="14941">MIEDHGDDAAVQQPAAQVRFLEARDVAGPDFGGAVGQQASGEFVIFAVCGPPFHESVDIAGVIGFELIFYGKRGVVYVFTGRHLLVLIANYDAQPWLSRSKMRMRRRSLQRHHICWYTKKKTCERSKELFIK</sequence>
<proteinExistence type="predicted"/>
<dbReference type="EMBL" id="CP152276">
    <property type="protein sequence ID" value="XAE41451.1"/>
    <property type="molecule type" value="Genomic_DNA"/>
</dbReference>
<reference evidence="1 2" key="1">
    <citation type="submission" date="2024-04" db="EMBL/GenBank/DDBJ databases">
        <title>Complete genome sequence of Nguyenibacter vanlangesis HBCM-1154, a strain capable of nitrogen fixation, IAA production, and phosphorus solubilization isolated from sugarcane soil.</title>
        <authorList>
            <person name="MY HANH P."/>
        </authorList>
    </citation>
    <scope>NUCLEOTIDE SEQUENCE [LARGE SCALE GENOMIC DNA]</scope>
    <source>
        <strain evidence="1 2">HBCM 1154</strain>
    </source>
</reference>
<evidence type="ECO:0000313" key="2">
    <source>
        <dbReference type="Proteomes" id="UP001449795"/>
    </source>
</evidence>
<organism evidence="1 2">
    <name type="scientific">Nguyenibacter vanlangensis</name>
    <dbReference type="NCBI Taxonomy" id="1216886"/>
    <lineage>
        <taxon>Bacteria</taxon>
        <taxon>Pseudomonadati</taxon>
        <taxon>Pseudomonadota</taxon>
        <taxon>Alphaproteobacteria</taxon>
        <taxon>Acetobacterales</taxon>
        <taxon>Acetobacteraceae</taxon>
        <taxon>Nguyenibacter</taxon>
    </lineage>
</organism>
<accession>A0ABZ3D126</accession>
<protein>
    <submittedName>
        <fullName evidence="1">Uncharacterized protein</fullName>
    </submittedName>
</protein>
<gene>
    <name evidence="1" type="ORF">AAC691_14230</name>
</gene>
<dbReference type="RefSeq" id="WP_342627388.1">
    <property type="nucleotide sequence ID" value="NZ_CP152276.1"/>
</dbReference>
<name>A0ABZ3D126_9PROT</name>
<dbReference type="Proteomes" id="UP001449795">
    <property type="component" value="Chromosome"/>
</dbReference>